<evidence type="ECO:0000256" key="2">
    <source>
        <dbReference type="SAM" id="SignalP"/>
    </source>
</evidence>
<dbReference type="SUPFAM" id="SSF48403">
    <property type="entry name" value="Ankyrin repeat"/>
    <property type="match status" value="1"/>
</dbReference>
<evidence type="ECO:0000259" key="3">
    <source>
        <dbReference type="SMART" id="SM00453"/>
    </source>
</evidence>
<accession>G0NIM9</accession>
<dbReference type="PANTHER" id="PTHR22956:SF26">
    <property type="entry name" value="TYROSINE-PROTEIN PHOSPHATASE DOMAIN-CONTAINING PROTEIN"/>
    <property type="match status" value="1"/>
</dbReference>
<feature type="region of interest" description="Disordered" evidence="1">
    <location>
        <begin position="1181"/>
        <end position="1213"/>
    </location>
</feature>
<feature type="chain" id="PRO_5003405842" description="Domain of unknown function WSN domain-containing protein" evidence="2">
    <location>
        <begin position="19"/>
        <end position="1213"/>
    </location>
</feature>
<dbReference type="AlphaFoldDB" id="G0NIM9"/>
<name>G0NIM9_CAEBE</name>
<evidence type="ECO:0000313" key="5">
    <source>
        <dbReference type="Proteomes" id="UP000008068"/>
    </source>
</evidence>
<feature type="signal peptide" evidence="2">
    <location>
        <begin position="1"/>
        <end position="18"/>
    </location>
</feature>
<dbReference type="OMA" id="CERGMEK"/>
<dbReference type="SMART" id="SM00453">
    <property type="entry name" value="WSN"/>
    <property type="match status" value="1"/>
</dbReference>
<dbReference type="InterPro" id="IPR053345">
    <property type="entry name" value="Ankyrin_repeat-containing"/>
</dbReference>
<reference evidence="5" key="1">
    <citation type="submission" date="2011-07" db="EMBL/GenBank/DDBJ databases">
        <authorList>
            <consortium name="Caenorhabditis brenneri Sequencing and Analysis Consortium"/>
            <person name="Wilson R.K."/>
        </authorList>
    </citation>
    <scope>NUCLEOTIDE SEQUENCE [LARGE SCALE GENOMIC DNA]</scope>
    <source>
        <strain evidence="5">PB2801</strain>
    </source>
</reference>
<dbReference type="eggNOG" id="ENOG502TGQ6">
    <property type="taxonomic scope" value="Eukaryota"/>
</dbReference>
<proteinExistence type="predicted"/>
<dbReference type="Proteomes" id="UP000008068">
    <property type="component" value="Unassembled WGS sequence"/>
</dbReference>
<keyword evidence="2" id="KW-0732">Signal</keyword>
<dbReference type="InterPro" id="IPR036770">
    <property type="entry name" value="Ankyrin_rpt-contain_sf"/>
</dbReference>
<dbReference type="OrthoDB" id="5874160at2759"/>
<organism evidence="5">
    <name type="scientific">Caenorhabditis brenneri</name>
    <name type="common">Nematode worm</name>
    <dbReference type="NCBI Taxonomy" id="135651"/>
    <lineage>
        <taxon>Eukaryota</taxon>
        <taxon>Metazoa</taxon>
        <taxon>Ecdysozoa</taxon>
        <taxon>Nematoda</taxon>
        <taxon>Chromadorea</taxon>
        <taxon>Rhabditida</taxon>
        <taxon>Rhabditina</taxon>
        <taxon>Rhabditomorpha</taxon>
        <taxon>Rhabditoidea</taxon>
        <taxon>Rhabditidae</taxon>
        <taxon>Peloderinae</taxon>
        <taxon>Caenorhabditis</taxon>
    </lineage>
</organism>
<evidence type="ECO:0000256" key="1">
    <source>
        <dbReference type="SAM" id="MobiDB-lite"/>
    </source>
</evidence>
<sequence>MRLFPLIFIFAIYKTSWGSAIGKSVSAKPADRPVRSVTVAPTVSQKQSTKPEVVERHMMLGRIFNALYLQNQLANNKIDYSDVIAGVWNLKDKTVIDKISSLNVDGLYESLANLDTKFKGIIVTKIAEVESIKWRMNSVKEVTTGIRNDLIDAVNSSLIPVFIRDGFDGHEKLKGLQDDLAAEAYSIVRQPQKRDLEVWLENLATAITKCSEILKLKDWISSVKADSGSLNAFMKGVEVARKVRVKHMDFHYLSSSMQTIDIVLEKIQKILENSDGVNFDKVKLSMDQLKVIIGSFNEESSEGIPIGTAFQKDRRVSIFKFDWESKWIRRLLKNGYGLLRTLPDFKDAATQLEEVMGVWFEVDAFDRILQVADVVEAIQQVPDKSKFEGLATCLSIPSENNVISESDKISNSTKIFLSGVTAIDNVLRWKTNLDETSSELARMAENLRLKKYGIEQWMNSTEGRAELTRIEHFLNRLSTDIFSKLKQERDFVDSVSVVSEAKGKIQRIQNWLGKFNFAKPKCDTLYSFKLEDLKDFNKVAKRIFEYKLDVGRLRPFLDSLQNVIEELSKMSSPRNSTTKAPEFKVKHPEYLLEVAFATRSLEVMEEIFLSDEAIEIIVRRGEEAKKKVEMDPVLKLKFGSIWEGFDALKATLTTLQTEIKKSLAKIPLSGKEKSLEDVGKVYDALSTAPISTKPIHLHDYRRSLQEIPDPRSWIDLDDALGKLETPVSTDFKLVFANFKKVPEALEELEMDLNEFSEGSKSNRSFWNFVKKNWMCFAVLPLLVMLCIVVVWWVTREEWNYDYIPSEIAWRYNLTFMQYQDSRLPLNQRDTNGNTQLYNAICSRDWENVERLCLEGAIMDATNGPKHRTGLCELVLMKAVDWVDWFLKLAATPTVWDVSGCDADYLGCERGMEKMFDDVFESYKKNGEPKRILPSGPRPWKVLVLDGSCFPEEKIKKLPAVIRNNITWGYQKGMDLNQFTTIVVPWSYVKDKQTLILSDPMSFRLYGCSAVLANLDFFNALLDPRLLQELTMMHDYQYWIVHTFHNNVKYEDTIYNLKTDIHQLKPPLLEGVHLNILESADEDVLKEQSEWIEILKLFGATISAKIVPDTPETPPPYYSVTSETAESFEWERGACWIVYYPDSLIREDWRVNIEMYSLVEWKFLVECIASYHLTGYVVKKEGRKSKKSGGGGSKRGVEQDRIQTMPKNRGKWKE</sequence>
<dbReference type="InterPro" id="IPR003125">
    <property type="entry name" value="WSN"/>
</dbReference>
<protein>
    <recommendedName>
        <fullName evidence="3">Domain of unknown function WSN domain-containing protein</fullName>
    </recommendedName>
</protein>
<dbReference type="Pfam" id="PF02206">
    <property type="entry name" value="WSN"/>
    <property type="match status" value="1"/>
</dbReference>
<dbReference type="PANTHER" id="PTHR22956">
    <property type="entry name" value="ANKYRIN REPEAT-CONTAINING PROTEIN F37A4.4-RELATED-RELATED"/>
    <property type="match status" value="1"/>
</dbReference>
<feature type="domain" description="Domain of unknown function WSN" evidence="3">
    <location>
        <begin position="48"/>
        <end position="117"/>
    </location>
</feature>
<dbReference type="EMBL" id="GL379891">
    <property type="protein sequence ID" value="EGT31937.1"/>
    <property type="molecule type" value="Genomic_DNA"/>
</dbReference>
<keyword evidence="5" id="KW-1185">Reference proteome</keyword>
<dbReference type="HOGENOM" id="CLU_251067_0_0_1"/>
<dbReference type="Gene3D" id="1.25.40.20">
    <property type="entry name" value="Ankyrin repeat-containing domain"/>
    <property type="match status" value="1"/>
</dbReference>
<gene>
    <name evidence="4" type="ORF">CAEBREN_16916</name>
</gene>
<dbReference type="InParanoid" id="G0NIM9"/>
<evidence type="ECO:0000313" key="4">
    <source>
        <dbReference type="EMBL" id="EGT31937.1"/>
    </source>
</evidence>